<organism evidence="7 8">
    <name type="scientific">Mesotoga infera</name>
    <dbReference type="NCBI Taxonomy" id="1236046"/>
    <lineage>
        <taxon>Bacteria</taxon>
        <taxon>Thermotogati</taxon>
        <taxon>Thermotogota</taxon>
        <taxon>Thermotogae</taxon>
        <taxon>Kosmotogales</taxon>
        <taxon>Kosmotogaceae</taxon>
        <taxon>Mesotoga</taxon>
    </lineage>
</organism>
<dbReference type="SUPFAM" id="SSF56235">
    <property type="entry name" value="N-terminal nucleophile aminohydrolases (Ntn hydrolases)"/>
    <property type="match status" value="1"/>
</dbReference>
<dbReference type="InterPro" id="IPR023343">
    <property type="entry name" value="Penicillin_amidase_dom1"/>
</dbReference>
<dbReference type="Gene3D" id="1.10.1400.10">
    <property type="match status" value="1"/>
</dbReference>
<evidence type="ECO:0000256" key="2">
    <source>
        <dbReference type="ARBA" id="ARBA00022729"/>
    </source>
</evidence>
<keyword evidence="8" id="KW-1185">Reference proteome</keyword>
<feature type="active site" description="Nucleophile" evidence="5">
    <location>
        <position position="237"/>
    </location>
</feature>
<feature type="binding site" evidence="6">
    <location>
        <position position="309"/>
    </location>
    <ligand>
        <name>Ca(2+)</name>
        <dbReference type="ChEBI" id="CHEBI:29108"/>
    </ligand>
</feature>
<dbReference type="GO" id="GO:0046872">
    <property type="term" value="F:metal ion binding"/>
    <property type="evidence" value="ECO:0007669"/>
    <property type="project" value="UniProtKB-KW"/>
</dbReference>
<evidence type="ECO:0000313" key="8">
    <source>
        <dbReference type="Proteomes" id="UP000250796"/>
    </source>
</evidence>
<keyword evidence="6" id="KW-0106">Calcium</keyword>
<dbReference type="KEGG" id="minf:MESINF_1516"/>
<keyword evidence="2" id="KW-0732">Signal</keyword>
<proteinExistence type="inferred from homology"/>
<reference evidence="7 8" key="1">
    <citation type="submission" date="2017-01" db="EMBL/GenBank/DDBJ databases">
        <authorList>
            <person name="Erauso G."/>
        </authorList>
    </citation>
    <scope>NUCLEOTIDE SEQUENCE [LARGE SCALE GENOMIC DNA]</scope>
    <source>
        <strain evidence="7">MESINF1</strain>
    </source>
</reference>
<dbReference type="InterPro" id="IPR029055">
    <property type="entry name" value="Ntn_hydrolases_N"/>
</dbReference>
<dbReference type="GO" id="GO:0008953">
    <property type="term" value="F:penicillin amidase activity"/>
    <property type="evidence" value="ECO:0007669"/>
    <property type="project" value="UniProtKB-EC"/>
</dbReference>
<dbReference type="RefSeq" id="WP_169699173.1">
    <property type="nucleotide sequence ID" value="NZ_LS974202.1"/>
</dbReference>
<name>A0A7Z7LFB6_9BACT</name>
<dbReference type="Proteomes" id="UP000250796">
    <property type="component" value="Chromosome MESINF"/>
</dbReference>
<dbReference type="AlphaFoldDB" id="A0A7Z7LFB6"/>
<evidence type="ECO:0000256" key="4">
    <source>
        <dbReference type="ARBA" id="ARBA00023145"/>
    </source>
</evidence>
<dbReference type="Gene3D" id="3.60.20.10">
    <property type="entry name" value="Glutamine Phosphoribosylpyrophosphate, subunit 1, domain 1"/>
    <property type="match status" value="1"/>
</dbReference>
<dbReference type="InterPro" id="IPR043147">
    <property type="entry name" value="Penicillin_amidase_A-knob"/>
</dbReference>
<dbReference type="PANTHER" id="PTHR34218">
    <property type="entry name" value="PEPTIDASE S45 PENICILLIN AMIDASE"/>
    <property type="match status" value="1"/>
</dbReference>
<feature type="binding site" evidence="6">
    <location>
        <position position="171"/>
    </location>
    <ligand>
        <name>Ca(2+)</name>
        <dbReference type="ChEBI" id="CHEBI:29108"/>
    </ligand>
</feature>
<accession>A0A7Z7LFB6</accession>
<evidence type="ECO:0000256" key="1">
    <source>
        <dbReference type="ARBA" id="ARBA00006586"/>
    </source>
</evidence>
<sequence>MAKQTIFWLLAIFMLVSFISSPTRLFGDQIEIVRDYWGVAHIYAETDLELFFGAGYATAQDRMFQMELSRRKVEGRLAEIYGKDWLESDKLMRTLGLYKHAQEIADQLQCETKNILEAYAGGVNYYLETHLDDLNPAFHEAGIVPDPWTVADSIAVWMRISERFDRSWQNEVTALRSYEQLLRSEATQDNVIIDNSAAIVTEADFISTDPDIYRRIMENENLNELSAWPEWDSLKASHAWTISGSKTITGGPLLESDPQIAVTLPSLWYEIHLSGGNYNVRGICVAGSPGFLIGWNEHLAWGATALGSDNSDLFQEKLSDDESRFLFKENWYPVQSYTEVIDIRDEEPVEITINRTIHGPIVDAFLEGARPTEHFSLKYVAAEEMNTPITGMLSMMRSRNWKEFTCGLSDYMFPGIHIVYADVSGNIGYYTAAAIPIRSGRPGLPQIGWTGDEEWNGYVPFEELPHVLNPSSGFVASANHLPVGDWYPHSLTIGTGGTGHNPRSMRLYELLDNQDGFTFAGFSEIHRDNVSAIAREFLILAAILLERNSLSQNSSRFLSAFDGWDYRLVEYSRVSDLAETLVQVMHRSLRSNTATALLASKYGGGHAGNIYLLRSVLAEFERSGTLPDEEEVTIWVNQVLETAAASIRKNAPQKGPQVMIYQANLEGFPSIYPDANRYMPYLSTTSANTIWSQLGNSYTQVVDLSDINNSRAFLPPGVSEDPRSPHFFDQVELWATGETRPAPLSRDEVIKYVESVETLYLYVTEKNRNSDDG</sequence>
<comment type="cofactor">
    <cofactor evidence="6">
        <name>Ca(2+)</name>
        <dbReference type="ChEBI" id="CHEBI:29108"/>
    </cofactor>
    <text evidence="6">Binds 1 Ca(2+) ion per dimer.</text>
</comment>
<dbReference type="Gene3D" id="1.10.439.10">
    <property type="entry name" value="Penicillin Amidohydrolase, domain 1"/>
    <property type="match status" value="1"/>
</dbReference>
<evidence type="ECO:0000256" key="5">
    <source>
        <dbReference type="PIRSR" id="PIRSR001227-1"/>
    </source>
</evidence>
<gene>
    <name evidence="7" type="ORF">MESINF_1516</name>
</gene>
<dbReference type="InterPro" id="IPR014395">
    <property type="entry name" value="Pen/GL7ACA/AHL_acylase"/>
</dbReference>
<evidence type="ECO:0000256" key="3">
    <source>
        <dbReference type="ARBA" id="ARBA00022801"/>
    </source>
</evidence>
<dbReference type="PIRSF" id="PIRSF001227">
    <property type="entry name" value="Pen_acylase"/>
    <property type="match status" value="1"/>
</dbReference>
<keyword evidence="4" id="KW-0865">Zymogen</keyword>
<feature type="binding site" evidence="6">
    <location>
        <position position="312"/>
    </location>
    <ligand>
        <name>Ca(2+)</name>
        <dbReference type="ChEBI" id="CHEBI:29108"/>
    </ligand>
</feature>
<dbReference type="InterPro" id="IPR043146">
    <property type="entry name" value="Penicillin_amidase_N_B-knob"/>
</dbReference>
<keyword evidence="3 7" id="KW-0378">Hydrolase</keyword>
<evidence type="ECO:0000313" key="7">
    <source>
        <dbReference type="EMBL" id="SSC12960.1"/>
    </source>
</evidence>
<keyword evidence="6" id="KW-0479">Metal-binding</keyword>
<dbReference type="EMBL" id="LS974202">
    <property type="protein sequence ID" value="SSC12960.1"/>
    <property type="molecule type" value="Genomic_DNA"/>
</dbReference>
<dbReference type="GO" id="GO:0017000">
    <property type="term" value="P:antibiotic biosynthetic process"/>
    <property type="evidence" value="ECO:0007669"/>
    <property type="project" value="InterPro"/>
</dbReference>
<protein>
    <submittedName>
        <fullName evidence="7">Putative Penicillin amidase</fullName>
        <ecNumber evidence="7">3.5.1.11</ecNumber>
    </submittedName>
</protein>
<dbReference type="CDD" id="cd03747">
    <property type="entry name" value="Ntn_PGA_like"/>
    <property type="match status" value="1"/>
</dbReference>
<comment type="similarity">
    <text evidence="1">Belongs to the peptidase S45 family.</text>
</comment>
<dbReference type="Gene3D" id="2.30.120.10">
    <property type="match status" value="1"/>
</dbReference>
<dbReference type="PANTHER" id="PTHR34218:SF3">
    <property type="entry name" value="ACYL-HOMOSERINE LACTONE ACYLASE PVDQ"/>
    <property type="match status" value="1"/>
</dbReference>
<dbReference type="EC" id="3.5.1.11" evidence="7"/>
<evidence type="ECO:0000256" key="6">
    <source>
        <dbReference type="PIRSR" id="PIRSR001227-2"/>
    </source>
</evidence>
<dbReference type="InterPro" id="IPR002692">
    <property type="entry name" value="S45"/>
</dbReference>
<dbReference type="Pfam" id="PF01804">
    <property type="entry name" value="Penicil_amidase"/>
    <property type="match status" value="1"/>
</dbReference>